<dbReference type="AlphaFoldDB" id="A0A9X1NNA9"/>
<accession>A0A9X1NNA9</accession>
<proteinExistence type="predicted"/>
<organism evidence="2 3">
    <name type="scientific">Rhizobium quercicola</name>
    <dbReference type="NCBI Taxonomy" id="2901226"/>
    <lineage>
        <taxon>Bacteria</taxon>
        <taxon>Pseudomonadati</taxon>
        <taxon>Pseudomonadota</taxon>
        <taxon>Alphaproteobacteria</taxon>
        <taxon>Hyphomicrobiales</taxon>
        <taxon>Rhizobiaceae</taxon>
        <taxon>Rhizobium/Agrobacterium group</taxon>
        <taxon>Rhizobium</taxon>
    </lineage>
</organism>
<evidence type="ECO:0000259" key="1">
    <source>
        <dbReference type="Pfam" id="PF01863"/>
    </source>
</evidence>
<evidence type="ECO:0000313" key="2">
    <source>
        <dbReference type="EMBL" id="MCD7108152.1"/>
    </source>
</evidence>
<dbReference type="Proteomes" id="UP001139089">
    <property type="component" value="Unassembled WGS sequence"/>
</dbReference>
<dbReference type="InterPro" id="IPR053136">
    <property type="entry name" value="UTP_pyrophosphatase-like"/>
</dbReference>
<dbReference type="PANTHER" id="PTHR30399:SF1">
    <property type="entry name" value="UTP PYROPHOSPHATASE"/>
    <property type="match status" value="1"/>
</dbReference>
<keyword evidence="3" id="KW-1185">Reference proteome</keyword>
<dbReference type="RefSeq" id="WP_231812063.1">
    <property type="nucleotide sequence ID" value="NZ_JAJOZR010000002.1"/>
</dbReference>
<evidence type="ECO:0000313" key="3">
    <source>
        <dbReference type="Proteomes" id="UP001139089"/>
    </source>
</evidence>
<protein>
    <submittedName>
        <fullName evidence="2">M48 family metallopeptidase</fullName>
    </submittedName>
</protein>
<reference evidence="2" key="1">
    <citation type="submission" date="2021-12" db="EMBL/GenBank/DDBJ databases">
        <authorList>
            <person name="Li Y."/>
        </authorList>
    </citation>
    <scope>NUCLEOTIDE SEQUENCE</scope>
    <source>
        <strain evidence="2">DKSPLA3</strain>
    </source>
</reference>
<dbReference type="PANTHER" id="PTHR30399">
    <property type="entry name" value="UNCHARACTERIZED PROTEIN YGJP"/>
    <property type="match status" value="1"/>
</dbReference>
<dbReference type="EMBL" id="JAJOZR010000002">
    <property type="protein sequence ID" value="MCD7108152.1"/>
    <property type="molecule type" value="Genomic_DNA"/>
</dbReference>
<sequence length="259" mass="29187">MFPLLLKPVRRKKPAAPVKPVTKTVVKTLTVDGRALPLTIRQNPRATRMTLRIEPGGRALKMTIPTGLPEREITQFLDRHQAWLASRLARFSGESVLEEGGIIFVRGVAHRIERTGRLRGVTESVVVDDEAVLRVSGASEHLGRRIADFLKKEARRDLEQLAPAHALNVGRRIKSMTLRDTRSRWGSCAVDGALNFSWRIVMAPPYVIDYLAAHEVAHLKEMNHGPNFWALCERLCPHTADARHWLKRNGTLLHAIDFT</sequence>
<dbReference type="Pfam" id="PF01863">
    <property type="entry name" value="YgjP-like"/>
    <property type="match status" value="1"/>
</dbReference>
<comment type="caution">
    <text evidence="2">The sequence shown here is derived from an EMBL/GenBank/DDBJ whole genome shotgun (WGS) entry which is preliminary data.</text>
</comment>
<name>A0A9X1NNA9_9HYPH</name>
<dbReference type="CDD" id="cd07344">
    <property type="entry name" value="M48_yhfN_like"/>
    <property type="match status" value="1"/>
</dbReference>
<feature type="domain" description="YgjP-like metallopeptidase" evidence="1">
    <location>
        <begin position="48"/>
        <end position="249"/>
    </location>
</feature>
<dbReference type="InterPro" id="IPR002725">
    <property type="entry name" value="YgjP-like_metallopeptidase"/>
</dbReference>
<gene>
    <name evidence="2" type="ORF">LRX75_03745</name>
</gene>
<dbReference type="Gene3D" id="3.30.2010.10">
    <property type="entry name" value="Metalloproteases ('zincins'), catalytic domain"/>
    <property type="match status" value="1"/>
</dbReference>